<dbReference type="PANTHER" id="PTHR24186">
    <property type="entry name" value="PROTEIN PHOSPHATASE 1 REGULATORY SUBUNIT"/>
    <property type="match status" value="1"/>
</dbReference>
<keyword evidence="2 3" id="KW-0040">ANK repeat</keyword>
<dbReference type="PROSITE" id="PS50297">
    <property type="entry name" value="ANK_REP_REGION"/>
    <property type="match status" value="1"/>
</dbReference>
<keyword evidence="6" id="KW-1185">Reference proteome</keyword>
<evidence type="ECO:0000256" key="2">
    <source>
        <dbReference type="ARBA" id="ARBA00023043"/>
    </source>
</evidence>
<dbReference type="InterPro" id="IPR002110">
    <property type="entry name" value="Ankyrin_rpt"/>
</dbReference>
<dbReference type="Gene3D" id="1.25.40.20">
    <property type="entry name" value="Ankyrin repeat-containing domain"/>
    <property type="match status" value="3"/>
</dbReference>
<protein>
    <submittedName>
        <fullName evidence="5">Uncharacterized protein</fullName>
    </submittedName>
</protein>
<gene>
    <name evidence="5" type="ORF">LSALG_LOCUS22970</name>
</gene>
<feature type="region of interest" description="Disordered" evidence="4">
    <location>
        <begin position="392"/>
        <end position="413"/>
    </location>
</feature>
<dbReference type="SMART" id="SM00248">
    <property type="entry name" value="ANK"/>
    <property type="match status" value="6"/>
</dbReference>
<keyword evidence="1" id="KW-0677">Repeat</keyword>
<dbReference type="SUPFAM" id="SSF48403">
    <property type="entry name" value="Ankyrin repeat"/>
    <property type="match status" value="1"/>
</dbReference>
<evidence type="ECO:0000256" key="1">
    <source>
        <dbReference type="ARBA" id="ARBA00022737"/>
    </source>
</evidence>
<feature type="compositionally biased region" description="Low complexity" evidence="4">
    <location>
        <begin position="398"/>
        <end position="407"/>
    </location>
</feature>
<dbReference type="PROSITE" id="PS50088">
    <property type="entry name" value="ANK_REPEAT"/>
    <property type="match status" value="2"/>
</dbReference>
<proteinExistence type="predicted"/>
<reference evidence="5" key="1">
    <citation type="submission" date="2023-04" db="EMBL/GenBank/DDBJ databases">
        <authorList>
            <person name="Vijverberg K."/>
            <person name="Xiong W."/>
            <person name="Schranz E."/>
        </authorList>
    </citation>
    <scope>NUCLEOTIDE SEQUENCE</scope>
</reference>
<evidence type="ECO:0000313" key="5">
    <source>
        <dbReference type="EMBL" id="CAI9283371.1"/>
    </source>
</evidence>
<name>A0AA35YZX9_LACSI</name>
<accession>A0AA35YZX9</accession>
<feature type="compositionally biased region" description="Low complexity" evidence="4">
    <location>
        <begin position="495"/>
        <end position="511"/>
    </location>
</feature>
<evidence type="ECO:0000256" key="4">
    <source>
        <dbReference type="SAM" id="MobiDB-lite"/>
    </source>
</evidence>
<feature type="region of interest" description="Disordered" evidence="4">
    <location>
        <begin position="490"/>
        <end position="514"/>
    </location>
</feature>
<feature type="repeat" description="ANK" evidence="3">
    <location>
        <begin position="221"/>
        <end position="253"/>
    </location>
</feature>
<dbReference type="Proteomes" id="UP001177003">
    <property type="component" value="Chromosome 4"/>
</dbReference>
<dbReference type="Pfam" id="PF00023">
    <property type="entry name" value="Ank"/>
    <property type="match status" value="1"/>
</dbReference>
<evidence type="ECO:0000256" key="3">
    <source>
        <dbReference type="PROSITE-ProRule" id="PRU00023"/>
    </source>
</evidence>
<dbReference type="PANTHER" id="PTHR24186:SF38">
    <property type="entry name" value="ANKYRIN REPEAT FAMILY PROTEIN"/>
    <property type="match status" value="1"/>
</dbReference>
<dbReference type="AlphaFoldDB" id="A0AA35YZX9"/>
<feature type="repeat" description="ANK" evidence="3">
    <location>
        <begin position="254"/>
        <end position="276"/>
    </location>
</feature>
<dbReference type="GO" id="GO:0005886">
    <property type="term" value="C:plasma membrane"/>
    <property type="evidence" value="ECO:0007669"/>
    <property type="project" value="TreeGrafter"/>
</dbReference>
<dbReference type="InterPro" id="IPR036770">
    <property type="entry name" value="Ankyrin_rpt-contain_sf"/>
</dbReference>
<sequence length="580" mass="63980">MAPTYFPLRWESTGDQWWYASPIDWAAANGHYDLVRELLRLDGNHLIKLTSLRRIRRLEVVWDDEEQFDDVAKNRCSVARKLLYEGESKRGKSSLIGVGYGGWLLYTAASAGDLHFVQELLQKDPLLVFGEGEYGVTDVLYAAARSKNSEVFWIIYDFAMSPRLMSSGEEQIGDNEIPCGYKQEMKNRAVHALARGGNLKILKEVLGDCSGEDVLGFRDVQSSTILHTAAARGQIEVVKHLISSFDIINSTDKQGNTALHTAAYRGQLSAVKVLIQASPSSVHSRNDAGETFLHKAVTGFQTPTFRRLDRQIGLMKQLVCSKTCKIEETINAKDNGGRTALHLAINGNLHSDLIELLIIVGSLDVNIRDNNGMESTSSTAFGTPVFSMRSGELSQLDSSSNNSNSNVESKKKKQKGIQRFLRWIRKRNGNGGLVLTNNVKEIPVPLRQQYSTSLLNNKRTLAARSNLPSPTVKKKLASGFVNGVMQAMPHLNRGSRSNSFSKSSLSSSQNSLDDHKGVGIDVVGSSSSNQMFDDGVDDEEQGVVNSVRRSTVNQCFCFGSHERLVEGAGDDKQQHESYGC</sequence>
<organism evidence="5 6">
    <name type="scientific">Lactuca saligna</name>
    <name type="common">Willowleaf lettuce</name>
    <dbReference type="NCBI Taxonomy" id="75948"/>
    <lineage>
        <taxon>Eukaryota</taxon>
        <taxon>Viridiplantae</taxon>
        <taxon>Streptophyta</taxon>
        <taxon>Embryophyta</taxon>
        <taxon>Tracheophyta</taxon>
        <taxon>Spermatophyta</taxon>
        <taxon>Magnoliopsida</taxon>
        <taxon>eudicotyledons</taxon>
        <taxon>Gunneridae</taxon>
        <taxon>Pentapetalae</taxon>
        <taxon>asterids</taxon>
        <taxon>campanulids</taxon>
        <taxon>Asterales</taxon>
        <taxon>Asteraceae</taxon>
        <taxon>Cichorioideae</taxon>
        <taxon>Cichorieae</taxon>
        <taxon>Lactucinae</taxon>
        <taxon>Lactuca</taxon>
    </lineage>
</organism>
<dbReference type="EMBL" id="OX465080">
    <property type="protein sequence ID" value="CAI9283371.1"/>
    <property type="molecule type" value="Genomic_DNA"/>
</dbReference>
<evidence type="ECO:0000313" key="6">
    <source>
        <dbReference type="Proteomes" id="UP001177003"/>
    </source>
</evidence>
<dbReference type="Pfam" id="PF12796">
    <property type="entry name" value="Ank_2"/>
    <property type="match status" value="1"/>
</dbReference>